<dbReference type="AlphaFoldDB" id="T1A7H3"/>
<dbReference type="SUPFAM" id="SSF52540">
    <property type="entry name" value="P-loop containing nucleoside triphosphate hydrolases"/>
    <property type="match status" value="1"/>
</dbReference>
<evidence type="ECO:0000313" key="2">
    <source>
        <dbReference type="EMBL" id="EQD37805.1"/>
    </source>
</evidence>
<keyword evidence="2" id="KW-0347">Helicase</keyword>
<gene>
    <name evidence="2" type="ORF">B1A_17387</name>
</gene>
<reference evidence="2" key="1">
    <citation type="submission" date="2013-08" db="EMBL/GenBank/DDBJ databases">
        <authorList>
            <person name="Mendez C."/>
            <person name="Richter M."/>
            <person name="Ferrer M."/>
            <person name="Sanchez J."/>
        </authorList>
    </citation>
    <scope>NUCLEOTIDE SEQUENCE</scope>
</reference>
<dbReference type="Gene3D" id="3.40.50.300">
    <property type="entry name" value="P-loop containing nucleotide triphosphate hydrolases"/>
    <property type="match status" value="1"/>
</dbReference>
<accession>T1A7H3</accession>
<dbReference type="Pfam" id="PF13872">
    <property type="entry name" value="AAA_34"/>
    <property type="match status" value="1"/>
</dbReference>
<protein>
    <submittedName>
        <fullName evidence="2">Helicase</fullName>
    </submittedName>
</protein>
<name>T1A7H3_9ZZZZ</name>
<comment type="caution">
    <text evidence="2">The sequence shown here is derived from an EMBL/GenBank/DDBJ whole genome shotgun (WGS) entry which is preliminary data.</text>
</comment>
<organism evidence="2">
    <name type="scientific">mine drainage metagenome</name>
    <dbReference type="NCBI Taxonomy" id="410659"/>
    <lineage>
        <taxon>unclassified sequences</taxon>
        <taxon>metagenomes</taxon>
        <taxon>ecological metagenomes</taxon>
    </lineage>
</organism>
<feature type="domain" description="Strawberry notch AAA" evidence="1">
    <location>
        <begin position="26"/>
        <end position="79"/>
    </location>
</feature>
<sequence>MDSLDSLEPEQIDAIALGIWNMKRGRALILADQTGMGKGRIVAAVARWAAMNGKQTNFMTEKESLFSDFWRDIRDIGAEGDFTPFIMNTNVSIVSMDGDEQAVMVPKTSNATRNAIIESGAPASDHGYNLMLSTYSQFNKEVGKSAKSAYIAGDASKGAVV</sequence>
<feature type="non-terminal residue" evidence="2">
    <location>
        <position position="161"/>
    </location>
</feature>
<reference evidence="2" key="2">
    <citation type="journal article" date="2014" name="ISME J.">
        <title>Microbial stratification in low pH oxic and suboxic macroscopic growths along an acid mine drainage.</title>
        <authorList>
            <person name="Mendez-Garcia C."/>
            <person name="Mesa V."/>
            <person name="Sprenger R.R."/>
            <person name="Richter M."/>
            <person name="Diez M.S."/>
            <person name="Solano J."/>
            <person name="Bargiela R."/>
            <person name="Golyshina O.V."/>
            <person name="Manteca A."/>
            <person name="Ramos J.L."/>
            <person name="Gallego J.R."/>
            <person name="Llorente I."/>
            <person name="Martins Dos Santos V.A."/>
            <person name="Jensen O.N."/>
            <person name="Pelaez A.I."/>
            <person name="Sanchez J."/>
            <person name="Ferrer M."/>
        </authorList>
    </citation>
    <scope>NUCLEOTIDE SEQUENCE</scope>
</reference>
<dbReference type="GO" id="GO:0004386">
    <property type="term" value="F:helicase activity"/>
    <property type="evidence" value="ECO:0007669"/>
    <property type="project" value="UniProtKB-KW"/>
</dbReference>
<dbReference type="EMBL" id="AUZX01012784">
    <property type="protein sequence ID" value="EQD37805.1"/>
    <property type="molecule type" value="Genomic_DNA"/>
</dbReference>
<keyword evidence="2" id="KW-0547">Nucleotide-binding</keyword>
<evidence type="ECO:0000259" key="1">
    <source>
        <dbReference type="Pfam" id="PF13872"/>
    </source>
</evidence>
<keyword evidence="2" id="KW-0067">ATP-binding</keyword>
<keyword evidence="2" id="KW-0378">Hydrolase</keyword>
<proteinExistence type="predicted"/>
<dbReference type="InterPro" id="IPR027417">
    <property type="entry name" value="P-loop_NTPase"/>
</dbReference>
<dbReference type="InterPro" id="IPR039187">
    <property type="entry name" value="SNO_AAA"/>
</dbReference>